<evidence type="ECO:0000256" key="1">
    <source>
        <dbReference type="ARBA" id="ARBA00004141"/>
    </source>
</evidence>
<dbReference type="GO" id="GO:0004983">
    <property type="term" value="F:neuropeptide Y receptor activity"/>
    <property type="evidence" value="ECO:0007669"/>
    <property type="project" value="InterPro"/>
</dbReference>
<keyword evidence="7 9" id="KW-0675">Receptor</keyword>
<evidence type="ECO:0000259" key="12">
    <source>
        <dbReference type="PROSITE" id="PS50262"/>
    </source>
</evidence>
<name>A0A6A4WDK0_AMPAM</name>
<evidence type="ECO:0000256" key="7">
    <source>
        <dbReference type="ARBA" id="ARBA00023170"/>
    </source>
</evidence>
<feature type="region of interest" description="Disordered" evidence="10">
    <location>
        <begin position="360"/>
        <end position="408"/>
    </location>
</feature>
<dbReference type="PRINTS" id="PR01012">
    <property type="entry name" value="NRPEPTIDEYR"/>
</dbReference>
<feature type="transmembrane region" description="Helical" evidence="11">
    <location>
        <begin position="92"/>
        <end position="116"/>
    </location>
</feature>
<dbReference type="GO" id="GO:0005886">
    <property type="term" value="C:plasma membrane"/>
    <property type="evidence" value="ECO:0007669"/>
    <property type="project" value="TreeGrafter"/>
</dbReference>
<feature type="transmembrane region" description="Helical" evidence="11">
    <location>
        <begin position="308"/>
        <end position="334"/>
    </location>
</feature>
<evidence type="ECO:0000256" key="2">
    <source>
        <dbReference type="ARBA" id="ARBA00010663"/>
    </source>
</evidence>
<sequence length="457" mass="50862">MAANASELLQQVHKKVYDEQFLILYANNSLPPFQNMSTIIMEDPQNFVLTMKVQIIFYMIYSIIFLLGICGNFLVVYAVLHNRAMQNVTNFFILNLALSDILLCVLCVPFTPLYTFLNRWVFGNVLCHLVPCAQAISIYISSLTLTAIAIDRFVVIIYPFRARMLTSTCLALILCTWLFSTGATLPYGVYVEYKMTTDGDYVCEENFPDDLRLTFGTITTVLQFVVPFLIMTVTYTLISLKLSSRVRSKPGSKSVRKEQADRERKRRTNRMLIAMVAVFGLSWLPLNLMNILEDVSINLGLGWENWPYFHLLFFVAHAIAMSSTCYNPFLYAWLNENFRKEFKEILPCFRAAIAGGSGTARGTFGTGHTRNGIGRNGGTSEPRTNGVSLQPSPAGRPEGGHAGAAGPPVPLTSIQVKYEAGNDSVLLLTSDRTSDARHVSTLTAETATDASPLVTDL</sequence>
<dbReference type="GO" id="GO:0042923">
    <property type="term" value="F:neuropeptide binding"/>
    <property type="evidence" value="ECO:0007669"/>
    <property type="project" value="TreeGrafter"/>
</dbReference>
<accession>A0A6A4WDK0</accession>
<protein>
    <submittedName>
        <fullName evidence="13">Neuropeptide Y receptor type 2</fullName>
    </submittedName>
</protein>
<evidence type="ECO:0000256" key="11">
    <source>
        <dbReference type="SAM" id="Phobius"/>
    </source>
</evidence>
<feature type="domain" description="G-protein coupled receptors family 1 profile" evidence="12">
    <location>
        <begin position="71"/>
        <end position="331"/>
    </location>
</feature>
<keyword evidence="3 9" id="KW-0812">Transmembrane</keyword>
<dbReference type="Gene3D" id="1.20.1070.10">
    <property type="entry name" value="Rhodopsin 7-helix transmembrane proteins"/>
    <property type="match status" value="1"/>
</dbReference>
<dbReference type="SMART" id="SM01381">
    <property type="entry name" value="7TM_GPCR_Srsx"/>
    <property type="match status" value="1"/>
</dbReference>
<dbReference type="AlphaFoldDB" id="A0A6A4WDK0"/>
<feature type="transmembrane region" description="Helical" evidence="11">
    <location>
        <begin position="211"/>
        <end position="238"/>
    </location>
</feature>
<dbReference type="GO" id="GO:0043005">
    <property type="term" value="C:neuron projection"/>
    <property type="evidence" value="ECO:0007669"/>
    <property type="project" value="TreeGrafter"/>
</dbReference>
<dbReference type="InterPro" id="IPR000276">
    <property type="entry name" value="GPCR_Rhodpsn"/>
</dbReference>
<keyword evidence="14" id="KW-1185">Reference proteome</keyword>
<dbReference type="SUPFAM" id="SSF81321">
    <property type="entry name" value="Family A G protein-coupled receptor-like"/>
    <property type="match status" value="1"/>
</dbReference>
<dbReference type="CDD" id="cd15203">
    <property type="entry name" value="7tmA_NPYR-like"/>
    <property type="match status" value="1"/>
</dbReference>
<dbReference type="InterPro" id="IPR017452">
    <property type="entry name" value="GPCR_Rhodpsn_7TM"/>
</dbReference>
<keyword evidence="6 11" id="KW-0472">Membrane</keyword>
<feature type="transmembrane region" description="Helical" evidence="11">
    <location>
        <begin position="271"/>
        <end position="288"/>
    </location>
</feature>
<feature type="transmembrane region" description="Helical" evidence="11">
    <location>
        <begin position="136"/>
        <end position="158"/>
    </location>
</feature>
<dbReference type="PROSITE" id="PS00237">
    <property type="entry name" value="G_PROTEIN_RECEP_F1_1"/>
    <property type="match status" value="1"/>
</dbReference>
<evidence type="ECO:0000256" key="4">
    <source>
        <dbReference type="ARBA" id="ARBA00022989"/>
    </source>
</evidence>
<dbReference type="PROSITE" id="PS50262">
    <property type="entry name" value="G_PROTEIN_RECEP_F1_2"/>
    <property type="match status" value="1"/>
</dbReference>
<evidence type="ECO:0000313" key="13">
    <source>
        <dbReference type="EMBL" id="KAF0300041.1"/>
    </source>
</evidence>
<comment type="subcellular location">
    <subcellularLocation>
        <location evidence="1">Membrane</location>
        <topology evidence="1">Multi-pass membrane protein</topology>
    </subcellularLocation>
</comment>
<dbReference type="PRINTS" id="PR00237">
    <property type="entry name" value="GPCRRHODOPSN"/>
</dbReference>
<evidence type="ECO:0000256" key="5">
    <source>
        <dbReference type="ARBA" id="ARBA00023040"/>
    </source>
</evidence>
<keyword evidence="4 11" id="KW-1133">Transmembrane helix</keyword>
<evidence type="ECO:0000256" key="9">
    <source>
        <dbReference type="RuleBase" id="RU000688"/>
    </source>
</evidence>
<feature type="transmembrane region" description="Helical" evidence="11">
    <location>
        <begin position="170"/>
        <end position="191"/>
    </location>
</feature>
<evidence type="ECO:0000313" key="14">
    <source>
        <dbReference type="Proteomes" id="UP000440578"/>
    </source>
</evidence>
<dbReference type="Pfam" id="PF00001">
    <property type="entry name" value="7tm_1"/>
    <property type="match status" value="1"/>
</dbReference>
<dbReference type="InterPro" id="IPR000611">
    <property type="entry name" value="NPY_rcpt"/>
</dbReference>
<evidence type="ECO:0000256" key="8">
    <source>
        <dbReference type="ARBA" id="ARBA00023224"/>
    </source>
</evidence>
<keyword evidence="5 9" id="KW-0297">G-protein coupled receptor</keyword>
<comment type="similarity">
    <text evidence="2 9">Belongs to the G-protein coupled receptor 1 family.</text>
</comment>
<evidence type="ECO:0000256" key="3">
    <source>
        <dbReference type="ARBA" id="ARBA00022692"/>
    </source>
</evidence>
<feature type="transmembrane region" description="Helical" evidence="11">
    <location>
        <begin position="55"/>
        <end position="80"/>
    </location>
</feature>
<comment type="caution">
    <text evidence="13">The sequence shown here is derived from an EMBL/GenBank/DDBJ whole genome shotgun (WGS) entry which is preliminary data.</text>
</comment>
<dbReference type="EMBL" id="VIIS01001299">
    <property type="protein sequence ID" value="KAF0300041.1"/>
    <property type="molecule type" value="Genomic_DNA"/>
</dbReference>
<keyword evidence="8 9" id="KW-0807">Transducer</keyword>
<gene>
    <name evidence="13" type="primary">NPY2R_1</name>
    <name evidence="13" type="ORF">FJT64_027365</name>
</gene>
<feature type="compositionally biased region" description="Polar residues" evidence="10">
    <location>
        <begin position="378"/>
        <end position="391"/>
    </location>
</feature>
<dbReference type="Proteomes" id="UP000440578">
    <property type="component" value="Unassembled WGS sequence"/>
</dbReference>
<organism evidence="13 14">
    <name type="scientific">Amphibalanus amphitrite</name>
    <name type="common">Striped barnacle</name>
    <name type="synonym">Balanus amphitrite</name>
    <dbReference type="NCBI Taxonomy" id="1232801"/>
    <lineage>
        <taxon>Eukaryota</taxon>
        <taxon>Metazoa</taxon>
        <taxon>Ecdysozoa</taxon>
        <taxon>Arthropoda</taxon>
        <taxon>Crustacea</taxon>
        <taxon>Multicrustacea</taxon>
        <taxon>Cirripedia</taxon>
        <taxon>Thoracica</taxon>
        <taxon>Thoracicalcarea</taxon>
        <taxon>Balanomorpha</taxon>
        <taxon>Balanoidea</taxon>
        <taxon>Balanidae</taxon>
        <taxon>Amphibalaninae</taxon>
        <taxon>Amphibalanus</taxon>
    </lineage>
</organism>
<evidence type="ECO:0000256" key="10">
    <source>
        <dbReference type="SAM" id="MobiDB-lite"/>
    </source>
</evidence>
<dbReference type="OrthoDB" id="9046662at2759"/>
<proteinExistence type="inferred from homology"/>
<reference evidence="13 14" key="1">
    <citation type="submission" date="2019-07" db="EMBL/GenBank/DDBJ databases">
        <title>Draft genome assembly of a fouling barnacle, Amphibalanus amphitrite (Darwin, 1854): The first reference genome for Thecostraca.</title>
        <authorList>
            <person name="Kim W."/>
        </authorList>
    </citation>
    <scope>NUCLEOTIDE SEQUENCE [LARGE SCALE GENOMIC DNA]</scope>
    <source>
        <strain evidence="13">SNU_AA5</strain>
        <tissue evidence="13">Soma without cirri and trophi</tissue>
    </source>
</reference>
<dbReference type="PANTHER" id="PTHR24235">
    <property type="entry name" value="NEUROPEPTIDE Y RECEPTOR"/>
    <property type="match status" value="1"/>
</dbReference>
<dbReference type="PANTHER" id="PTHR24235:SF29">
    <property type="entry name" value="GH23382P"/>
    <property type="match status" value="1"/>
</dbReference>
<evidence type="ECO:0000256" key="6">
    <source>
        <dbReference type="ARBA" id="ARBA00023136"/>
    </source>
</evidence>